<keyword evidence="3" id="KW-1185">Reference proteome</keyword>
<feature type="transmembrane region" description="Helical" evidence="1">
    <location>
        <begin position="45"/>
        <end position="65"/>
    </location>
</feature>
<dbReference type="AlphaFoldDB" id="A0A1E7EMB5"/>
<name>A0A1E7EMB5_9STRA</name>
<keyword evidence="1" id="KW-0472">Membrane</keyword>
<feature type="transmembrane region" description="Helical" evidence="1">
    <location>
        <begin position="107"/>
        <end position="129"/>
    </location>
</feature>
<dbReference type="InParanoid" id="A0A1E7EMB5"/>
<keyword evidence="1" id="KW-1133">Transmembrane helix</keyword>
<dbReference type="Proteomes" id="UP000095751">
    <property type="component" value="Unassembled WGS sequence"/>
</dbReference>
<keyword evidence="1" id="KW-0812">Transmembrane</keyword>
<proteinExistence type="predicted"/>
<evidence type="ECO:0000313" key="3">
    <source>
        <dbReference type="Proteomes" id="UP000095751"/>
    </source>
</evidence>
<sequence length="248" mass="28848">MASVAWDDSSRSLPYTSMFLCDMRYNFWACYVMMRIVYNTFMEKLMSHSMFIILITFLGCCLLRINGSAFDYSSTKNYTLLRMEMRNRLRRGSFDTRLWKRIQMLPMVSSGCNMFGYYLVCIGMSHFYYKYFDGFIVQFESWWTSIYSTAIELVTDEIQQKVQQQQQPADIFVLGSIASPIIVEPVSPACERVADLVSSPILKWLVIGWCSDPTQEDRNVQIVYHGFWLIVSFGLAIKIGQNVMTLCD</sequence>
<reference evidence="2 3" key="1">
    <citation type="submission" date="2016-09" db="EMBL/GenBank/DDBJ databases">
        <title>Extensive genetic diversity and differential bi-allelic expression allows diatom success in the polar Southern Ocean.</title>
        <authorList>
            <consortium name="DOE Joint Genome Institute"/>
            <person name="Mock T."/>
            <person name="Otillar R.P."/>
            <person name="Strauss J."/>
            <person name="Dupont C."/>
            <person name="Frickenhaus S."/>
            <person name="Maumus F."/>
            <person name="Mcmullan M."/>
            <person name="Sanges R."/>
            <person name="Schmutz J."/>
            <person name="Toseland A."/>
            <person name="Valas R."/>
            <person name="Veluchamy A."/>
            <person name="Ward B.J."/>
            <person name="Allen A."/>
            <person name="Barry K."/>
            <person name="Falciatore A."/>
            <person name="Ferrante M."/>
            <person name="Fortunato A.E."/>
            <person name="Gloeckner G."/>
            <person name="Gruber A."/>
            <person name="Hipkin R."/>
            <person name="Janech M."/>
            <person name="Kroth P."/>
            <person name="Leese F."/>
            <person name="Lindquist E."/>
            <person name="Lyon B.R."/>
            <person name="Martin J."/>
            <person name="Mayer C."/>
            <person name="Parker M."/>
            <person name="Quesneville H."/>
            <person name="Raymond J."/>
            <person name="Uhlig C."/>
            <person name="Valentin K.U."/>
            <person name="Worden A.Z."/>
            <person name="Armbrust E.V."/>
            <person name="Bowler C."/>
            <person name="Green B."/>
            <person name="Moulton V."/>
            <person name="Van Oosterhout C."/>
            <person name="Grigoriev I."/>
        </authorList>
    </citation>
    <scope>NUCLEOTIDE SEQUENCE [LARGE SCALE GENOMIC DNA]</scope>
    <source>
        <strain evidence="2 3">CCMP1102</strain>
    </source>
</reference>
<evidence type="ECO:0000256" key="1">
    <source>
        <dbReference type="SAM" id="Phobius"/>
    </source>
</evidence>
<accession>A0A1E7EMB5</accession>
<organism evidence="2 3">
    <name type="scientific">Fragilariopsis cylindrus CCMP1102</name>
    <dbReference type="NCBI Taxonomy" id="635003"/>
    <lineage>
        <taxon>Eukaryota</taxon>
        <taxon>Sar</taxon>
        <taxon>Stramenopiles</taxon>
        <taxon>Ochrophyta</taxon>
        <taxon>Bacillariophyta</taxon>
        <taxon>Bacillariophyceae</taxon>
        <taxon>Bacillariophycidae</taxon>
        <taxon>Bacillariales</taxon>
        <taxon>Bacillariaceae</taxon>
        <taxon>Fragilariopsis</taxon>
    </lineage>
</organism>
<evidence type="ECO:0000313" key="2">
    <source>
        <dbReference type="EMBL" id="OEU07079.1"/>
    </source>
</evidence>
<dbReference type="OrthoDB" id="53826at2759"/>
<dbReference type="EMBL" id="KV784392">
    <property type="protein sequence ID" value="OEU07079.1"/>
    <property type="molecule type" value="Genomic_DNA"/>
</dbReference>
<protein>
    <submittedName>
        <fullName evidence="2">Uncharacterized protein</fullName>
    </submittedName>
</protein>
<dbReference type="KEGG" id="fcy:FRACYDRAFT_252307"/>
<gene>
    <name evidence="2" type="ORF">FRACYDRAFT_252307</name>
</gene>